<dbReference type="Proteomes" id="UP001501490">
    <property type="component" value="Unassembled WGS sequence"/>
</dbReference>
<organism evidence="3 4">
    <name type="scientific">Microlunatus ginsengisoli</name>
    <dbReference type="NCBI Taxonomy" id="363863"/>
    <lineage>
        <taxon>Bacteria</taxon>
        <taxon>Bacillati</taxon>
        <taxon>Actinomycetota</taxon>
        <taxon>Actinomycetes</taxon>
        <taxon>Propionibacteriales</taxon>
        <taxon>Propionibacteriaceae</taxon>
        <taxon>Microlunatus</taxon>
    </lineage>
</organism>
<evidence type="ECO:0000256" key="1">
    <source>
        <dbReference type="ARBA" id="ARBA00022737"/>
    </source>
</evidence>
<dbReference type="PANTHER" id="PTHR45641">
    <property type="entry name" value="TETRATRICOPEPTIDE REPEAT PROTEIN (AFU_ORTHOLOGUE AFUA_6G03870)"/>
    <property type="match status" value="1"/>
</dbReference>
<dbReference type="Gene3D" id="1.25.40.10">
    <property type="entry name" value="Tetratricopeptide repeat domain"/>
    <property type="match status" value="3"/>
</dbReference>
<evidence type="ECO:0000313" key="4">
    <source>
        <dbReference type="Proteomes" id="UP001501490"/>
    </source>
</evidence>
<comment type="caution">
    <text evidence="3">The sequence shown here is derived from an EMBL/GenBank/DDBJ whole genome shotgun (WGS) entry which is preliminary data.</text>
</comment>
<protein>
    <recommendedName>
        <fullName evidence="5">Tetratricopeptide repeat protein</fullName>
    </recommendedName>
</protein>
<keyword evidence="4" id="KW-1185">Reference proteome</keyword>
<sequence length="340" mass="36849">MQPDASVPAIVSPLSRTARLRRRLGRGRAALRAGDLAGAQRRAEQVRCALPAPGERSPVAGDVAVSCLQLLGDIRRDRDDLDGAVRLHRQSLRIAPDDDRRARCLAQLRVGDCLRLQAQYADSERELRAAVDLARRCEPPDPMLTAATLNALGILCKDIRRFHDAARHYGEALALLRSALGADHPRLAFVFHNLAGLEHAQGRYAAAEPLARHAIALRERGDGPTSPGAAGDLAVLGAVLLGLGRLSEAEVALNRSRRLWTSLRGVDHYEMAVVLSNLGSVLDARGDHDAARSHWRQARRIKQRVLGDRHPEVVALRHTVRSDRTDGSTSAGAVAVGRAT</sequence>
<gene>
    <name evidence="3" type="ORF">GCM10022236_47360</name>
</gene>
<dbReference type="InterPro" id="IPR019734">
    <property type="entry name" value="TPR_rpt"/>
</dbReference>
<dbReference type="InterPro" id="IPR011990">
    <property type="entry name" value="TPR-like_helical_dom_sf"/>
</dbReference>
<keyword evidence="2" id="KW-0802">TPR repeat</keyword>
<evidence type="ECO:0000313" key="3">
    <source>
        <dbReference type="EMBL" id="GAA3639400.1"/>
    </source>
</evidence>
<name>A0ABP7ASV0_9ACTN</name>
<reference evidence="4" key="1">
    <citation type="journal article" date="2019" name="Int. J. Syst. Evol. Microbiol.">
        <title>The Global Catalogue of Microorganisms (GCM) 10K type strain sequencing project: providing services to taxonomists for standard genome sequencing and annotation.</title>
        <authorList>
            <consortium name="The Broad Institute Genomics Platform"/>
            <consortium name="The Broad Institute Genome Sequencing Center for Infectious Disease"/>
            <person name="Wu L."/>
            <person name="Ma J."/>
        </authorList>
    </citation>
    <scope>NUCLEOTIDE SEQUENCE [LARGE SCALE GENOMIC DNA]</scope>
    <source>
        <strain evidence="4">JCM 16929</strain>
    </source>
</reference>
<keyword evidence="1" id="KW-0677">Repeat</keyword>
<evidence type="ECO:0000256" key="2">
    <source>
        <dbReference type="ARBA" id="ARBA00022803"/>
    </source>
</evidence>
<evidence type="ECO:0008006" key="5">
    <source>
        <dbReference type="Google" id="ProtNLM"/>
    </source>
</evidence>
<dbReference type="PANTHER" id="PTHR45641:SF19">
    <property type="entry name" value="NEPHROCYSTIN-3"/>
    <property type="match status" value="1"/>
</dbReference>
<dbReference type="SMART" id="SM00028">
    <property type="entry name" value="TPR"/>
    <property type="match status" value="6"/>
</dbReference>
<proteinExistence type="predicted"/>
<dbReference type="RefSeq" id="WP_344809283.1">
    <property type="nucleotide sequence ID" value="NZ_BAABAB010000050.1"/>
</dbReference>
<dbReference type="EMBL" id="BAABAB010000050">
    <property type="protein sequence ID" value="GAA3639400.1"/>
    <property type="molecule type" value="Genomic_DNA"/>
</dbReference>
<dbReference type="Pfam" id="PF13424">
    <property type="entry name" value="TPR_12"/>
    <property type="match status" value="2"/>
</dbReference>
<dbReference type="SUPFAM" id="SSF48452">
    <property type="entry name" value="TPR-like"/>
    <property type="match status" value="3"/>
</dbReference>
<accession>A0ABP7ASV0</accession>
<dbReference type="Pfam" id="PF13176">
    <property type="entry name" value="TPR_7"/>
    <property type="match status" value="1"/>
</dbReference>